<dbReference type="OrthoDB" id="5587341at2759"/>
<sequence length="113" mass="12141">MSGSILDDRDARRKARHRGNPERARFQRQPDSELFTIRTSCEPPAAKSSSSLELVQHMRGVSLADKISGNLGIQPTPPAKAQVELPRPAAPFAALVSSVPLPPDVAGSGLEFE</sequence>
<proteinExistence type="predicted"/>
<evidence type="ECO:0000313" key="2">
    <source>
        <dbReference type="EMBL" id="KAJ1996423.1"/>
    </source>
</evidence>
<accession>A0A9W8BCQ0</accession>
<protein>
    <submittedName>
        <fullName evidence="2">Uncharacterized protein</fullName>
    </submittedName>
</protein>
<feature type="compositionally biased region" description="Basic and acidic residues" evidence="1">
    <location>
        <begin position="19"/>
        <end position="31"/>
    </location>
</feature>
<feature type="region of interest" description="Disordered" evidence="1">
    <location>
        <begin position="1"/>
        <end position="32"/>
    </location>
</feature>
<dbReference type="EMBL" id="JANBQF010001830">
    <property type="protein sequence ID" value="KAJ1996423.1"/>
    <property type="molecule type" value="Genomic_DNA"/>
</dbReference>
<name>A0A9W8BCQ0_9FUNG</name>
<gene>
    <name evidence="2" type="ORF">H4R26_006212</name>
</gene>
<feature type="non-terminal residue" evidence="2">
    <location>
        <position position="113"/>
    </location>
</feature>
<keyword evidence="3" id="KW-1185">Reference proteome</keyword>
<dbReference type="AlphaFoldDB" id="A0A9W8BCQ0"/>
<dbReference type="Proteomes" id="UP001150907">
    <property type="component" value="Unassembled WGS sequence"/>
</dbReference>
<organism evidence="2 3">
    <name type="scientific">Coemansia thaxteri</name>
    <dbReference type="NCBI Taxonomy" id="2663907"/>
    <lineage>
        <taxon>Eukaryota</taxon>
        <taxon>Fungi</taxon>
        <taxon>Fungi incertae sedis</taxon>
        <taxon>Zoopagomycota</taxon>
        <taxon>Kickxellomycotina</taxon>
        <taxon>Kickxellomycetes</taxon>
        <taxon>Kickxellales</taxon>
        <taxon>Kickxellaceae</taxon>
        <taxon>Coemansia</taxon>
    </lineage>
</organism>
<feature type="compositionally biased region" description="Basic and acidic residues" evidence="1">
    <location>
        <begin position="1"/>
        <end position="11"/>
    </location>
</feature>
<evidence type="ECO:0000313" key="3">
    <source>
        <dbReference type="Proteomes" id="UP001150907"/>
    </source>
</evidence>
<evidence type="ECO:0000256" key="1">
    <source>
        <dbReference type="SAM" id="MobiDB-lite"/>
    </source>
</evidence>
<reference evidence="2" key="1">
    <citation type="submission" date="2022-07" db="EMBL/GenBank/DDBJ databases">
        <title>Phylogenomic reconstructions and comparative analyses of Kickxellomycotina fungi.</title>
        <authorList>
            <person name="Reynolds N.K."/>
            <person name="Stajich J.E."/>
            <person name="Barry K."/>
            <person name="Grigoriev I.V."/>
            <person name="Crous P."/>
            <person name="Smith M.E."/>
        </authorList>
    </citation>
    <scope>NUCLEOTIDE SEQUENCE</scope>
    <source>
        <strain evidence="2">IMI 214461</strain>
    </source>
</reference>
<comment type="caution">
    <text evidence="2">The sequence shown here is derived from an EMBL/GenBank/DDBJ whole genome shotgun (WGS) entry which is preliminary data.</text>
</comment>